<dbReference type="Proteomes" id="UP001596512">
    <property type="component" value="Unassembled WGS sequence"/>
</dbReference>
<organism evidence="3 4">
    <name type="scientific">Actinokineospora soli</name>
    <dbReference type="NCBI Taxonomy" id="1048753"/>
    <lineage>
        <taxon>Bacteria</taxon>
        <taxon>Bacillati</taxon>
        <taxon>Actinomycetota</taxon>
        <taxon>Actinomycetes</taxon>
        <taxon>Pseudonocardiales</taxon>
        <taxon>Pseudonocardiaceae</taxon>
        <taxon>Actinokineospora</taxon>
    </lineage>
</organism>
<evidence type="ECO:0000313" key="3">
    <source>
        <dbReference type="EMBL" id="MFC7613710.1"/>
    </source>
</evidence>
<keyword evidence="1" id="KW-0812">Transmembrane</keyword>
<feature type="domain" description="DUF58" evidence="2">
    <location>
        <begin position="159"/>
        <end position="240"/>
    </location>
</feature>
<dbReference type="InterPro" id="IPR002881">
    <property type="entry name" value="DUF58"/>
</dbReference>
<protein>
    <submittedName>
        <fullName evidence="3">DUF58 domain-containing protein</fullName>
    </submittedName>
</protein>
<name>A0ABW2TJ08_9PSEU</name>
<sequence>MRGLVALPGLAALGIALVSVVLVSVVVVLVTAPVSASREVRPRTVPRLGACTGTVTVSGVGRLAVDVVDVVAGSPVVLADELTYAVPTERRGVVSIGPLTVRRHAPAGLAVSSRVVGDVVSVRVVPRVLPVGGLPAGAQRGQVGADERVERGGTDLIGLREYVPGDDLRRLHWATSARTGTLMVREDADPARPHLAVLLDDRAAGHTASTFEEAVEIAASLVVSAAAGGHPVRLVTASGSVDVEVLEPDAGAALAALADVALVPSGGVHPIPARDLDVVAAVGGSAVDDLVLAAGRGRTGWCCRWTPRSRCRPGARRWCCGARRRSRCCGRGTRWWCGEAVRVVRRAARARGGAVGRGVVGGGRVPGARGRGRAGAPARRGGGAVQRGVGAVGPAAGRAVRRVLRRAGATGGGPLEVLRDSVPRLLTAARPAPPTIDLLMPGVVLVFCVAVLAAVSLRGARLLGPPLAAVALYAAGALLTAGAADPHGLVAVGVVAVALAGWVRKADAIAVLGGVVALVAVVLPSGDAFEPRELVRPPVADVQVANPLPRLAAWAAQPGTELLRLRGPQFAVRLAVLADYTGASWRASALYGPLGAVDAPDLPPGERVEDATAEITVGALDGTWLPGMGRTVSTSLGEALVDADSGALVLPAG</sequence>
<dbReference type="PANTHER" id="PTHR34351">
    <property type="entry name" value="SLR1927 PROTEIN-RELATED"/>
    <property type="match status" value="1"/>
</dbReference>
<feature type="transmembrane region" description="Helical" evidence="1">
    <location>
        <begin position="508"/>
        <end position="526"/>
    </location>
</feature>
<gene>
    <name evidence="3" type="ORF">ACFQV2_09075</name>
</gene>
<keyword evidence="4" id="KW-1185">Reference proteome</keyword>
<evidence type="ECO:0000313" key="4">
    <source>
        <dbReference type="Proteomes" id="UP001596512"/>
    </source>
</evidence>
<dbReference type="PANTHER" id="PTHR34351:SF1">
    <property type="entry name" value="SLR1927 PROTEIN"/>
    <property type="match status" value="1"/>
</dbReference>
<keyword evidence="1" id="KW-1133">Transmembrane helix</keyword>
<dbReference type="Pfam" id="PF01882">
    <property type="entry name" value="DUF58"/>
    <property type="match status" value="1"/>
</dbReference>
<feature type="transmembrane region" description="Helical" evidence="1">
    <location>
        <begin position="469"/>
        <end position="502"/>
    </location>
</feature>
<proteinExistence type="predicted"/>
<keyword evidence="1" id="KW-0472">Membrane</keyword>
<dbReference type="EMBL" id="JBHTEY010000004">
    <property type="protein sequence ID" value="MFC7613710.1"/>
    <property type="molecule type" value="Genomic_DNA"/>
</dbReference>
<evidence type="ECO:0000256" key="1">
    <source>
        <dbReference type="SAM" id="Phobius"/>
    </source>
</evidence>
<reference evidence="4" key="1">
    <citation type="journal article" date="2019" name="Int. J. Syst. Evol. Microbiol.">
        <title>The Global Catalogue of Microorganisms (GCM) 10K type strain sequencing project: providing services to taxonomists for standard genome sequencing and annotation.</title>
        <authorList>
            <consortium name="The Broad Institute Genomics Platform"/>
            <consortium name="The Broad Institute Genome Sequencing Center for Infectious Disease"/>
            <person name="Wu L."/>
            <person name="Ma J."/>
        </authorList>
    </citation>
    <scope>NUCLEOTIDE SEQUENCE [LARGE SCALE GENOMIC DNA]</scope>
    <source>
        <strain evidence="4">JCM 17695</strain>
    </source>
</reference>
<evidence type="ECO:0000259" key="2">
    <source>
        <dbReference type="Pfam" id="PF01882"/>
    </source>
</evidence>
<accession>A0ABW2TJ08</accession>
<feature type="transmembrane region" description="Helical" evidence="1">
    <location>
        <begin position="438"/>
        <end position="457"/>
    </location>
</feature>
<comment type="caution">
    <text evidence="3">The sequence shown here is derived from an EMBL/GenBank/DDBJ whole genome shotgun (WGS) entry which is preliminary data.</text>
</comment>